<accession>A0A9X4AR19</accession>
<gene>
    <name evidence="2" type="ORF">KEG57_14155</name>
</gene>
<proteinExistence type="predicted"/>
<feature type="compositionally biased region" description="Basic and acidic residues" evidence="1">
    <location>
        <begin position="274"/>
        <end position="312"/>
    </location>
</feature>
<protein>
    <submittedName>
        <fullName evidence="2">Uncharacterized protein</fullName>
    </submittedName>
</protein>
<comment type="caution">
    <text evidence="2">The sequence shown here is derived from an EMBL/GenBank/DDBJ whole genome shotgun (WGS) entry which is preliminary data.</text>
</comment>
<dbReference type="AlphaFoldDB" id="A0A9X4AR19"/>
<keyword evidence="3" id="KW-1185">Reference proteome</keyword>
<reference evidence="2 3" key="1">
    <citation type="submission" date="2021-04" db="EMBL/GenBank/DDBJ databases">
        <title>Genome analysis of Polyangium sp.</title>
        <authorList>
            <person name="Li Y."/>
            <person name="Wang J."/>
        </authorList>
    </citation>
    <scope>NUCLEOTIDE SEQUENCE [LARGE SCALE GENOMIC DNA]</scope>
    <source>
        <strain evidence="2 3">SDU14</strain>
    </source>
</reference>
<dbReference type="RefSeq" id="WP_272458539.1">
    <property type="nucleotide sequence ID" value="NZ_JAGTJJ010000005.1"/>
</dbReference>
<sequence>MAVSPAADVEAEVDHLYGLPLGEFTAARDALARRLRSEGRREEAKAVAILPKPNQAAWAVNQVFRGRRAKFEALLDAGDRARAAQIGALTGGRTEPFRAALKDEERALGELLRAAREALSAAGLGVSEAQIGRIAETLRALAHRPDGRVLLDRGRLVREVDPPGFEVLAGLEASMPRRPAPAPKGEPPKEEASKKMGPTPLQRREAEQARLLKERLAKATAEEKERARRAEEERKAEEKRRRRLEALRDRLAASEAESARRAEEARALRASAEASERAVAEALAKSDRASREAVRAEEEAKRAREAEARAHDALAAAQEEATRAFEKARAAEQASERTREAAATIAREYHAARNQP</sequence>
<evidence type="ECO:0000313" key="2">
    <source>
        <dbReference type="EMBL" id="MDC3981653.1"/>
    </source>
</evidence>
<feature type="region of interest" description="Disordered" evidence="1">
    <location>
        <begin position="169"/>
        <end position="356"/>
    </location>
</feature>
<organism evidence="2 3">
    <name type="scientific">Polyangium jinanense</name>
    <dbReference type="NCBI Taxonomy" id="2829994"/>
    <lineage>
        <taxon>Bacteria</taxon>
        <taxon>Pseudomonadati</taxon>
        <taxon>Myxococcota</taxon>
        <taxon>Polyangia</taxon>
        <taxon>Polyangiales</taxon>
        <taxon>Polyangiaceae</taxon>
        <taxon>Polyangium</taxon>
    </lineage>
</organism>
<dbReference type="Proteomes" id="UP001151081">
    <property type="component" value="Unassembled WGS sequence"/>
</dbReference>
<evidence type="ECO:0000313" key="3">
    <source>
        <dbReference type="Proteomes" id="UP001151081"/>
    </source>
</evidence>
<feature type="compositionally biased region" description="Basic and acidic residues" evidence="1">
    <location>
        <begin position="347"/>
        <end position="356"/>
    </location>
</feature>
<feature type="compositionally biased region" description="Basic and acidic residues" evidence="1">
    <location>
        <begin position="320"/>
        <end position="340"/>
    </location>
</feature>
<evidence type="ECO:0000256" key="1">
    <source>
        <dbReference type="SAM" id="MobiDB-lite"/>
    </source>
</evidence>
<feature type="compositionally biased region" description="Basic and acidic residues" evidence="1">
    <location>
        <begin position="202"/>
        <end position="267"/>
    </location>
</feature>
<dbReference type="EMBL" id="JAGTJJ010000005">
    <property type="protein sequence ID" value="MDC3981653.1"/>
    <property type="molecule type" value="Genomic_DNA"/>
</dbReference>
<name>A0A9X4AR19_9BACT</name>